<keyword evidence="1" id="KW-0346">Stress response</keyword>
<evidence type="ECO:0000256" key="3">
    <source>
        <dbReference type="RuleBase" id="RU003616"/>
    </source>
</evidence>
<protein>
    <submittedName>
        <fullName evidence="7">Hsp20/alpha crystallin family protein</fullName>
    </submittedName>
</protein>
<dbReference type="InterPro" id="IPR044587">
    <property type="entry name" value="HSP21-like"/>
</dbReference>
<sequence>MNCQIQKNDNQTTDQKTYRRPAYNVNESEGAYTVEVFVPGVTKSGVEISLEDTTLSVVAKRPSQETPEGWKTLRREIASGDYRLQLEVNAPVNREGIAAKVEDGVLNITLPKAEEAKTRKIDVN</sequence>
<dbReference type="RefSeq" id="WP_317834294.1">
    <property type="nucleotide sequence ID" value="NZ_CP136920.1"/>
</dbReference>
<accession>A0AAQ3L9F2</accession>
<dbReference type="PANTHER" id="PTHR46733">
    <property type="entry name" value="26.5 KDA HEAT SHOCK PROTEIN, MITOCHONDRIAL"/>
    <property type="match status" value="1"/>
</dbReference>
<dbReference type="Proteomes" id="UP001304300">
    <property type="component" value="Chromosome"/>
</dbReference>
<dbReference type="GO" id="GO:0009408">
    <property type="term" value="P:response to heat"/>
    <property type="evidence" value="ECO:0007669"/>
    <property type="project" value="InterPro"/>
</dbReference>
<dbReference type="AlphaFoldDB" id="A0AAQ3L9F2"/>
<feature type="domain" description="SHSP" evidence="5">
    <location>
        <begin position="14"/>
        <end position="124"/>
    </location>
</feature>
<evidence type="ECO:0000256" key="2">
    <source>
        <dbReference type="PROSITE-ProRule" id="PRU00285"/>
    </source>
</evidence>
<dbReference type="KEGG" id="puo:RZN69_01825"/>
<dbReference type="Pfam" id="PF00011">
    <property type="entry name" value="HSP20"/>
    <property type="match status" value="1"/>
</dbReference>
<dbReference type="EMBL" id="CP136920">
    <property type="protein sequence ID" value="WOO41810.1"/>
    <property type="molecule type" value="Genomic_DNA"/>
</dbReference>
<name>A0AAQ3L9F2_9BACT</name>
<comment type="similarity">
    <text evidence="2 3">Belongs to the small heat shock protein (HSP20) family.</text>
</comment>
<evidence type="ECO:0000259" key="6">
    <source>
        <dbReference type="PROSITE" id="PS51203"/>
    </source>
</evidence>
<feature type="domain" description="CS" evidence="6">
    <location>
        <begin position="18"/>
        <end position="124"/>
    </location>
</feature>
<feature type="compositionally biased region" description="Polar residues" evidence="4">
    <location>
        <begin position="1"/>
        <end position="15"/>
    </location>
</feature>
<dbReference type="InterPro" id="IPR008978">
    <property type="entry name" value="HSP20-like_chaperone"/>
</dbReference>
<keyword evidence="8" id="KW-1185">Reference proteome</keyword>
<dbReference type="PROSITE" id="PS01031">
    <property type="entry name" value="SHSP"/>
    <property type="match status" value="1"/>
</dbReference>
<evidence type="ECO:0000313" key="7">
    <source>
        <dbReference type="EMBL" id="WOO41810.1"/>
    </source>
</evidence>
<dbReference type="SUPFAM" id="SSF49764">
    <property type="entry name" value="HSP20-like chaperones"/>
    <property type="match status" value="1"/>
</dbReference>
<dbReference type="InterPro" id="IPR002068">
    <property type="entry name" value="A-crystallin/Hsp20_dom"/>
</dbReference>
<dbReference type="PROSITE" id="PS51203">
    <property type="entry name" value="CS"/>
    <property type="match status" value="1"/>
</dbReference>
<evidence type="ECO:0000313" key="8">
    <source>
        <dbReference type="Proteomes" id="UP001304300"/>
    </source>
</evidence>
<dbReference type="CDD" id="cd06464">
    <property type="entry name" value="ACD_sHsps-like"/>
    <property type="match status" value="1"/>
</dbReference>
<feature type="region of interest" description="Disordered" evidence="4">
    <location>
        <begin position="1"/>
        <end position="24"/>
    </location>
</feature>
<reference evidence="7 8" key="1">
    <citation type="submission" date="2023-10" db="EMBL/GenBank/DDBJ databases">
        <title>Rubellicoccus peritrichatus gen. nov., sp. nov., isolated from an algae of coral reef tank.</title>
        <authorList>
            <person name="Luo J."/>
        </authorList>
    </citation>
    <scope>NUCLEOTIDE SEQUENCE [LARGE SCALE GENOMIC DNA]</scope>
    <source>
        <strain evidence="7 8">CR14</strain>
    </source>
</reference>
<dbReference type="InterPro" id="IPR007052">
    <property type="entry name" value="CS_dom"/>
</dbReference>
<evidence type="ECO:0000259" key="5">
    <source>
        <dbReference type="PROSITE" id="PS01031"/>
    </source>
</evidence>
<dbReference type="PANTHER" id="PTHR46733:SF4">
    <property type="entry name" value="HEAT SHOCK PROTEIN 21, CHLOROPLASTIC"/>
    <property type="match status" value="1"/>
</dbReference>
<evidence type="ECO:0000256" key="1">
    <source>
        <dbReference type="ARBA" id="ARBA00023016"/>
    </source>
</evidence>
<gene>
    <name evidence="7" type="ORF">RZN69_01825</name>
</gene>
<organism evidence="7 8">
    <name type="scientific">Rubellicoccus peritrichatus</name>
    <dbReference type="NCBI Taxonomy" id="3080537"/>
    <lineage>
        <taxon>Bacteria</taxon>
        <taxon>Pseudomonadati</taxon>
        <taxon>Verrucomicrobiota</taxon>
        <taxon>Opitutia</taxon>
        <taxon>Puniceicoccales</taxon>
        <taxon>Cerasicoccaceae</taxon>
        <taxon>Rubellicoccus</taxon>
    </lineage>
</organism>
<evidence type="ECO:0000256" key="4">
    <source>
        <dbReference type="SAM" id="MobiDB-lite"/>
    </source>
</evidence>
<proteinExistence type="inferred from homology"/>
<dbReference type="Gene3D" id="2.60.40.790">
    <property type="match status" value="1"/>
</dbReference>